<dbReference type="AlphaFoldDB" id="M2NEE4"/>
<dbReference type="RefSeq" id="XP_007675239.1">
    <property type="nucleotide sequence ID" value="XM_007677049.1"/>
</dbReference>
<dbReference type="Proteomes" id="UP000011761">
    <property type="component" value="Unassembled WGS sequence"/>
</dbReference>
<feature type="region of interest" description="Disordered" evidence="1">
    <location>
        <begin position="44"/>
        <end position="159"/>
    </location>
</feature>
<proteinExistence type="predicted"/>
<dbReference type="EMBL" id="KB445554">
    <property type="protein sequence ID" value="EMC97330.1"/>
    <property type="molecule type" value="Genomic_DNA"/>
</dbReference>
<accession>M2NEE4</accession>
<dbReference type="GeneID" id="19111945"/>
<dbReference type="KEGG" id="bcom:BAUCODRAFT_33050"/>
<evidence type="ECO:0000313" key="2">
    <source>
        <dbReference type="EMBL" id="EMC97330.1"/>
    </source>
</evidence>
<protein>
    <submittedName>
        <fullName evidence="2">Uncharacterized protein</fullName>
    </submittedName>
</protein>
<feature type="compositionally biased region" description="Basic residues" evidence="1">
    <location>
        <begin position="95"/>
        <end position="104"/>
    </location>
</feature>
<dbReference type="HOGENOM" id="CLU_1660406_0_0_1"/>
<evidence type="ECO:0000313" key="3">
    <source>
        <dbReference type="Proteomes" id="UP000011761"/>
    </source>
</evidence>
<evidence type="ECO:0000256" key="1">
    <source>
        <dbReference type="SAM" id="MobiDB-lite"/>
    </source>
</evidence>
<reference evidence="2 3" key="1">
    <citation type="journal article" date="2012" name="PLoS Pathog.">
        <title>Diverse lifestyles and strategies of plant pathogenesis encoded in the genomes of eighteen Dothideomycetes fungi.</title>
        <authorList>
            <person name="Ohm R.A."/>
            <person name="Feau N."/>
            <person name="Henrissat B."/>
            <person name="Schoch C.L."/>
            <person name="Horwitz B.A."/>
            <person name="Barry K.W."/>
            <person name="Condon B.J."/>
            <person name="Copeland A.C."/>
            <person name="Dhillon B."/>
            <person name="Glaser F."/>
            <person name="Hesse C.N."/>
            <person name="Kosti I."/>
            <person name="LaButti K."/>
            <person name="Lindquist E.A."/>
            <person name="Lucas S."/>
            <person name="Salamov A.A."/>
            <person name="Bradshaw R.E."/>
            <person name="Ciuffetti L."/>
            <person name="Hamelin R.C."/>
            <person name="Kema G.H.J."/>
            <person name="Lawrence C."/>
            <person name="Scott J.A."/>
            <person name="Spatafora J.W."/>
            <person name="Turgeon B.G."/>
            <person name="de Wit P.J.G.M."/>
            <person name="Zhong S."/>
            <person name="Goodwin S.B."/>
            <person name="Grigoriev I.V."/>
        </authorList>
    </citation>
    <scope>NUCLEOTIDE SEQUENCE [LARGE SCALE GENOMIC DNA]</scope>
    <source>
        <strain evidence="2 3">UAMH 10762</strain>
    </source>
</reference>
<dbReference type="eggNOG" id="ENOG502RGQM">
    <property type="taxonomic scope" value="Eukaryota"/>
</dbReference>
<keyword evidence="3" id="KW-1185">Reference proteome</keyword>
<gene>
    <name evidence="2" type="ORF">BAUCODRAFT_33050</name>
</gene>
<organism evidence="2 3">
    <name type="scientific">Baudoinia panamericana (strain UAMH 10762)</name>
    <name type="common">Angels' share fungus</name>
    <name type="synonym">Baudoinia compniacensis (strain UAMH 10762)</name>
    <dbReference type="NCBI Taxonomy" id="717646"/>
    <lineage>
        <taxon>Eukaryota</taxon>
        <taxon>Fungi</taxon>
        <taxon>Dikarya</taxon>
        <taxon>Ascomycota</taxon>
        <taxon>Pezizomycotina</taxon>
        <taxon>Dothideomycetes</taxon>
        <taxon>Dothideomycetidae</taxon>
        <taxon>Mycosphaerellales</taxon>
        <taxon>Teratosphaeriaceae</taxon>
        <taxon>Baudoinia</taxon>
    </lineage>
</organism>
<name>M2NEE4_BAUPA</name>
<sequence>MRSNQVALDAGMIDKAKLSKAWVNKYGGDLTAGAVSQHLTKLKARLGGDGTSTPRKSTVGMPSSKTPKTPNTSGKRKKAMSDEDDTGDEPLARKTSVRRSKTPKVYREPQLDEDADAFGDAQEEASRGEAKSATPQDSVQGHDLDSMSEISNFDPDTFT</sequence>
<feature type="compositionally biased region" description="Polar residues" evidence="1">
    <location>
        <begin position="51"/>
        <end position="73"/>
    </location>
</feature>
<feature type="compositionally biased region" description="Acidic residues" evidence="1">
    <location>
        <begin position="111"/>
        <end position="123"/>
    </location>
</feature>